<feature type="domain" description="EamA" evidence="2">
    <location>
        <begin position="7"/>
        <end position="139"/>
    </location>
</feature>
<proteinExistence type="predicted"/>
<feature type="transmembrane region" description="Helical" evidence="1">
    <location>
        <begin position="202"/>
        <end position="223"/>
    </location>
</feature>
<dbReference type="PANTHER" id="PTHR22911">
    <property type="entry name" value="ACYL-MALONYL CONDENSING ENZYME-RELATED"/>
    <property type="match status" value="1"/>
</dbReference>
<evidence type="ECO:0000259" key="2">
    <source>
        <dbReference type="Pfam" id="PF00892"/>
    </source>
</evidence>
<organism evidence="3 4">
    <name type="scientific">Mesorhizobium liriopis</name>
    <dbReference type="NCBI Taxonomy" id="2953882"/>
    <lineage>
        <taxon>Bacteria</taxon>
        <taxon>Pseudomonadati</taxon>
        <taxon>Pseudomonadota</taxon>
        <taxon>Alphaproteobacteria</taxon>
        <taxon>Hyphomicrobiales</taxon>
        <taxon>Phyllobacteriaceae</taxon>
        <taxon>Mesorhizobium</taxon>
    </lineage>
</organism>
<evidence type="ECO:0000256" key="1">
    <source>
        <dbReference type="SAM" id="Phobius"/>
    </source>
</evidence>
<feature type="transmembrane region" description="Helical" evidence="1">
    <location>
        <begin position="7"/>
        <end position="25"/>
    </location>
</feature>
<evidence type="ECO:0000313" key="4">
    <source>
        <dbReference type="Proteomes" id="UP001205906"/>
    </source>
</evidence>
<keyword evidence="1" id="KW-0812">Transmembrane</keyword>
<dbReference type="RefSeq" id="WP_252819128.1">
    <property type="nucleotide sequence ID" value="NZ_JAMXQS010000005.1"/>
</dbReference>
<dbReference type="PANTHER" id="PTHR22911:SF135">
    <property type="entry name" value="BLR4310 PROTEIN"/>
    <property type="match status" value="1"/>
</dbReference>
<reference evidence="3 4" key="1">
    <citation type="submission" date="2022-06" db="EMBL/GenBank/DDBJ databases">
        <title>Mesorhizobium sp. strain RP14 Genome sequencing and assembly.</title>
        <authorList>
            <person name="Kim I."/>
        </authorList>
    </citation>
    <scope>NUCLEOTIDE SEQUENCE [LARGE SCALE GENOMIC DNA]</scope>
    <source>
        <strain evidence="4">RP14(2022)</strain>
    </source>
</reference>
<gene>
    <name evidence="3" type="ORF">NGM99_11915</name>
</gene>
<feature type="transmembrane region" description="Helical" evidence="1">
    <location>
        <begin position="148"/>
        <end position="166"/>
    </location>
</feature>
<keyword evidence="1" id="KW-0472">Membrane</keyword>
<feature type="transmembrane region" description="Helical" evidence="1">
    <location>
        <begin position="178"/>
        <end position="196"/>
    </location>
</feature>
<feature type="transmembrane region" description="Helical" evidence="1">
    <location>
        <begin position="37"/>
        <end position="55"/>
    </location>
</feature>
<evidence type="ECO:0000313" key="3">
    <source>
        <dbReference type="EMBL" id="MCO6050486.1"/>
    </source>
</evidence>
<keyword evidence="1" id="KW-1133">Transmembrane helix</keyword>
<feature type="transmembrane region" description="Helical" evidence="1">
    <location>
        <begin position="235"/>
        <end position="254"/>
    </location>
</feature>
<dbReference type="Pfam" id="PF00892">
    <property type="entry name" value="EamA"/>
    <property type="match status" value="2"/>
</dbReference>
<keyword evidence="4" id="KW-1185">Reference proteome</keyword>
<feature type="transmembrane region" description="Helical" evidence="1">
    <location>
        <begin position="67"/>
        <end position="88"/>
    </location>
</feature>
<dbReference type="InterPro" id="IPR000620">
    <property type="entry name" value="EamA_dom"/>
</dbReference>
<feature type="transmembrane region" description="Helical" evidence="1">
    <location>
        <begin position="124"/>
        <end position="142"/>
    </location>
</feature>
<comment type="caution">
    <text evidence="3">The sequence shown here is derived from an EMBL/GenBank/DDBJ whole genome shotgun (WGS) entry which is preliminary data.</text>
</comment>
<dbReference type="EMBL" id="JAMXQS010000005">
    <property type="protein sequence ID" value="MCO6050486.1"/>
    <property type="molecule type" value="Genomic_DNA"/>
</dbReference>
<feature type="transmembrane region" description="Helical" evidence="1">
    <location>
        <begin position="260"/>
        <end position="278"/>
    </location>
</feature>
<accession>A0ABT1C6N9</accession>
<protein>
    <submittedName>
        <fullName evidence="3">DMT family transporter</fullName>
    </submittedName>
</protein>
<sequence>MLRSRLAGFIVVLISTVLWSTAGLFVQMADLDTWSVVAWRSLFSILALGVFWVVATGNRAATLQATLRGPGMLAILIGIVGGISYIVALQMTSVANVMTVYAALPFIASAIAFFALGERVTTRFVVCGLIASFGILIMSGSALSFNDIVGIVTALVMTVSFAAALVQAKRYPHLDMTLVTVLSTVATGIIALPLMKNSAPEPYQLLACALLGTLTTGVANVLSLVGGRLIRSGEAAFLLLLDVVLGPLWVWLAFDEQVGMPALIGGSIVMGAVTWYLVRPGETAKTA</sequence>
<dbReference type="Proteomes" id="UP001205906">
    <property type="component" value="Unassembled WGS sequence"/>
</dbReference>
<feature type="transmembrane region" description="Helical" evidence="1">
    <location>
        <begin position="94"/>
        <end position="117"/>
    </location>
</feature>
<name>A0ABT1C6N9_9HYPH</name>
<dbReference type="SUPFAM" id="SSF103481">
    <property type="entry name" value="Multidrug resistance efflux transporter EmrE"/>
    <property type="match status" value="2"/>
</dbReference>
<dbReference type="InterPro" id="IPR037185">
    <property type="entry name" value="EmrE-like"/>
</dbReference>
<feature type="domain" description="EamA" evidence="2">
    <location>
        <begin position="150"/>
        <end position="275"/>
    </location>
</feature>